<protein>
    <submittedName>
        <fullName evidence="2">CHAT domain-containing protein</fullName>
    </submittedName>
</protein>
<gene>
    <name evidence="2" type="ORF">G7B40_000225</name>
</gene>
<evidence type="ECO:0000313" key="3">
    <source>
        <dbReference type="Proteomes" id="UP000667802"/>
    </source>
</evidence>
<feature type="domain" description="CHAT" evidence="1">
    <location>
        <begin position="20"/>
        <end position="231"/>
    </location>
</feature>
<dbReference type="Pfam" id="PF12770">
    <property type="entry name" value="CHAT"/>
    <property type="match status" value="1"/>
</dbReference>
<dbReference type="Proteomes" id="UP000667802">
    <property type="component" value="Unassembled WGS sequence"/>
</dbReference>
<name>A0AAP5I1I7_9CYAN</name>
<accession>A0AAP5I1I7</accession>
<evidence type="ECO:0000259" key="1">
    <source>
        <dbReference type="Pfam" id="PF12770"/>
    </source>
</evidence>
<dbReference type="RefSeq" id="WP_208340265.1">
    <property type="nucleotide sequence ID" value="NZ_CAWQFN010000640.1"/>
</dbReference>
<organism evidence="2 3">
    <name type="scientific">Aetokthonos hydrillicola Thurmond2011</name>
    <dbReference type="NCBI Taxonomy" id="2712845"/>
    <lineage>
        <taxon>Bacteria</taxon>
        <taxon>Bacillati</taxon>
        <taxon>Cyanobacteriota</taxon>
        <taxon>Cyanophyceae</taxon>
        <taxon>Nostocales</taxon>
        <taxon>Hapalosiphonaceae</taxon>
        <taxon>Aetokthonos</taxon>
    </lineage>
</organism>
<dbReference type="EMBL" id="JAALHA020000001">
    <property type="protein sequence ID" value="MDR9893011.1"/>
    <property type="molecule type" value="Genomic_DNA"/>
</dbReference>
<dbReference type="InterPro" id="IPR024983">
    <property type="entry name" value="CHAT_dom"/>
</dbReference>
<reference evidence="3" key="1">
    <citation type="journal article" date="2021" name="Science">
        <title>Hunting the eagle killer: A cyanobacterial neurotoxin causes vacuolar myelinopathy.</title>
        <authorList>
            <person name="Breinlinger S."/>
            <person name="Phillips T.J."/>
            <person name="Haram B.N."/>
            <person name="Mares J."/>
            <person name="Martinez Yerena J.A."/>
            <person name="Hrouzek P."/>
            <person name="Sobotka R."/>
            <person name="Henderson W.M."/>
            <person name="Schmieder P."/>
            <person name="Williams S.M."/>
            <person name="Lauderdale J.D."/>
            <person name="Wilde H.D."/>
            <person name="Gerrin W."/>
            <person name="Kust A."/>
            <person name="Washington J.W."/>
            <person name="Wagner C."/>
            <person name="Geier B."/>
            <person name="Liebeke M."/>
            <person name="Enke H."/>
            <person name="Niedermeyer T.H.J."/>
            <person name="Wilde S.B."/>
        </authorList>
    </citation>
    <scope>NUCLEOTIDE SEQUENCE [LARGE SCALE GENOMIC DNA]</scope>
    <source>
        <strain evidence="3">Thurmond2011</strain>
    </source>
</reference>
<proteinExistence type="predicted"/>
<dbReference type="AlphaFoldDB" id="A0AAP5I1I7"/>
<sequence>MQPKQTRTDFSHFFAIQNPTNDLAYTNIEVETIRSFFSSNRVLVKQEATKAALDANLDLLSAHCNHFSCHGEFNLASPLESALILANNERLSLGEIFELNLNQCRLVTLSACETGLTDPTSLSDEYIGLPSGFIYAGSPNVVSSLWTVSDLSTAFLMIKFYQNLQTGMSVAVALNQAQFWVRNITGTQLWQWIQETQLPLSPTQKIHFRRIAANIKLFQDPFHWAPFCAIGV</sequence>
<keyword evidence="3" id="KW-1185">Reference proteome</keyword>
<evidence type="ECO:0000313" key="2">
    <source>
        <dbReference type="EMBL" id="MDR9893011.1"/>
    </source>
</evidence>
<comment type="caution">
    <text evidence="2">The sequence shown here is derived from an EMBL/GenBank/DDBJ whole genome shotgun (WGS) entry which is preliminary data.</text>
</comment>